<dbReference type="OrthoDB" id="6702745at2"/>
<name>A0A241VFI6_9GAMM</name>
<dbReference type="AlphaFoldDB" id="A0A241VFI6"/>
<proteinExistence type="predicted"/>
<dbReference type="EMBL" id="SJOA01000012">
    <property type="protein sequence ID" value="TCB58369.1"/>
    <property type="molecule type" value="Genomic_DNA"/>
</dbReference>
<evidence type="ECO:0000313" key="2">
    <source>
        <dbReference type="EMBL" id="TCB58369.1"/>
    </source>
</evidence>
<sequence length="109" mass="12663">MNSNYKYVYTFFHVSGSILPTHKVFKNLTDNQAKLVFADNSCMYAEVSDWISNNRHLDTRKSTWKEESALFMSNELKALALYRARNPSFKTEKNQLNSIVEDLDFIALS</sequence>
<evidence type="ECO:0000313" key="1">
    <source>
        <dbReference type="EMBL" id="NNH79338.1"/>
    </source>
</evidence>
<gene>
    <name evidence="2" type="ORF">E0H85_10340</name>
    <name evidence="1" type="ORF">HLH17_17170</name>
</gene>
<protein>
    <submittedName>
        <fullName evidence="2">Uncharacterized protein</fullName>
    </submittedName>
</protein>
<accession>A0A7Y2WD16</accession>
<accession>A0A241VFI6</accession>
<evidence type="ECO:0000313" key="3">
    <source>
        <dbReference type="Proteomes" id="UP000291380"/>
    </source>
</evidence>
<dbReference type="Proteomes" id="UP000569202">
    <property type="component" value="Unassembled WGS sequence"/>
</dbReference>
<accession>A0A4V2LPP9</accession>
<dbReference type="EMBL" id="JABERL010000077">
    <property type="protein sequence ID" value="NNH79338.1"/>
    <property type="molecule type" value="Genomic_DNA"/>
</dbReference>
<comment type="caution">
    <text evidence="2">The sequence shown here is derived from an EMBL/GenBank/DDBJ whole genome shotgun (WGS) entry which is preliminary data.</text>
</comment>
<dbReference type="RefSeq" id="WP_067723719.1">
    <property type="nucleotide sequence ID" value="NZ_JABERL010000077.1"/>
</dbReference>
<organism evidence="2 3">
    <name type="scientific">Acinetobacter terrae</name>
    <dbReference type="NCBI Taxonomy" id="2731247"/>
    <lineage>
        <taxon>Bacteria</taxon>
        <taxon>Pseudomonadati</taxon>
        <taxon>Pseudomonadota</taxon>
        <taxon>Gammaproteobacteria</taxon>
        <taxon>Moraxellales</taxon>
        <taxon>Moraxellaceae</taxon>
        <taxon>Acinetobacter</taxon>
        <taxon>Acinetobacter Taxon 24</taxon>
    </lineage>
</organism>
<evidence type="ECO:0000313" key="4">
    <source>
        <dbReference type="Proteomes" id="UP000569202"/>
    </source>
</evidence>
<reference evidence="2 3" key="1">
    <citation type="submission" date="2019-02" db="EMBL/GenBank/DDBJ databases">
        <title>High diversity of culturable Acinetobacter species in natural soil and water ecosystems.</title>
        <authorList>
            <person name="Radolfova-Krizova L."/>
            <person name="Nemec A."/>
        </authorList>
    </citation>
    <scope>NUCLEOTIDE SEQUENCE [LARGE SCALE GENOMIC DNA]</scope>
    <source>
        <strain evidence="2 3">ANC 4281</strain>
    </source>
</reference>
<reference evidence="1 4" key="2">
    <citation type="submission" date="2020-04" db="EMBL/GenBank/DDBJ databases">
        <title>Acinetobacter Taxon 24.</title>
        <authorList>
            <person name="Nemec A."/>
            <person name="Radolfova-Krizova L."/>
            <person name="Higgins P.G."/>
            <person name="Spanelova P."/>
        </authorList>
    </citation>
    <scope>NUCLEOTIDE SEQUENCE [LARGE SCALE GENOMIC DNA]</scope>
    <source>
        <strain evidence="1 4">ANC 5380</strain>
    </source>
</reference>
<dbReference type="Proteomes" id="UP000291380">
    <property type="component" value="Unassembled WGS sequence"/>
</dbReference>